<dbReference type="RefSeq" id="WP_057910691.1">
    <property type="nucleotide sequence ID" value="NZ_AZGK01000008.1"/>
</dbReference>
<comment type="caution">
    <text evidence="4">The sequence shown here is derived from an EMBL/GenBank/DDBJ whole genome shotgun (WGS) entry which is preliminary data.</text>
</comment>
<dbReference type="GeneID" id="69803118"/>
<organism evidence="4 5">
    <name type="scientific">Lentilactobacillus parabuchneri DSM 5707 = NBRC 107865</name>
    <dbReference type="NCBI Taxonomy" id="1423784"/>
    <lineage>
        <taxon>Bacteria</taxon>
        <taxon>Bacillati</taxon>
        <taxon>Bacillota</taxon>
        <taxon>Bacilli</taxon>
        <taxon>Lactobacillales</taxon>
        <taxon>Lactobacillaceae</taxon>
        <taxon>Lentilactobacillus</taxon>
    </lineage>
</organism>
<dbReference type="Proteomes" id="UP000051957">
    <property type="component" value="Unassembled WGS sequence"/>
</dbReference>
<dbReference type="EMBL" id="AZGK01000008">
    <property type="protein sequence ID" value="KRM46251.1"/>
    <property type="molecule type" value="Genomic_DNA"/>
</dbReference>
<evidence type="ECO:0000256" key="1">
    <source>
        <dbReference type="ARBA" id="ARBA00023002"/>
    </source>
</evidence>
<accession>A0A0R1Z2V5</accession>
<dbReference type="PANTHER" id="PTHR47307:SF1">
    <property type="entry name" value="GLUTATHIONE-REGULATED POTASSIUM-EFFLUX SYSTEM ANCILLARY PROTEIN KEFG"/>
    <property type="match status" value="1"/>
</dbReference>
<dbReference type="PATRIC" id="fig|1423784.4.peg.2334"/>
<dbReference type="GO" id="GO:0010181">
    <property type="term" value="F:FMN binding"/>
    <property type="evidence" value="ECO:0007669"/>
    <property type="project" value="TreeGrafter"/>
</dbReference>
<protein>
    <submittedName>
        <fullName evidence="4">NAD(P)H dehydrogenase (Quinone)</fullName>
    </submittedName>
</protein>
<dbReference type="GO" id="GO:0009055">
    <property type="term" value="F:electron transfer activity"/>
    <property type="evidence" value="ECO:0007669"/>
    <property type="project" value="TreeGrafter"/>
</dbReference>
<keyword evidence="2" id="KW-0175">Coiled coil</keyword>
<evidence type="ECO:0000313" key="4">
    <source>
        <dbReference type="EMBL" id="KRM46251.1"/>
    </source>
</evidence>
<proteinExistence type="predicted"/>
<reference evidence="4 5" key="1">
    <citation type="journal article" date="2015" name="Genome Announc.">
        <title>Expanding the biotechnology potential of lactobacilli through comparative genomics of 213 strains and associated genera.</title>
        <authorList>
            <person name="Sun Z."/>
            <person name="Harris H.M."/>
            <person name="McCann A."/>
            <person name="Guo C."/>
            <person name="Argimon S."/>
            <person name="Zhang W."/>
            <person name="Yang X."/>
            <person name="Jeffery I.B."/>
            <person name="Cooney J.C."/>
            <person name="Kagawa T.F."/>
            <person name="Liu W."/>
            <person name="Song Y."/>
            <person name="Salvetti E."/>
            <person name="Wrobel A."/>
            <person name="Rasinkangas P."/>
            <person name="Parkhill J."/>
            <person name="Rea M.C."/>
            <person name="O'Sullivan O."/>
            <person name="Ritari J."/>
            <person name="Douillard F.P."/>
            <person name="Paul Ross R."/>
            <person name="Yang R."/>
            <person name="Briner A.E."/>
            <person name="Felis G.E."/>
            <person name="de Vos W.M."/>
            <person name="Barrangou R."/>
            <person name="Klaenhammer T.R."/>
            <person name="Caufield P.W."/>
            <person name="Cui Y."/>
            <person name="Zhang H."/>
            <person name="O'Toole P.W."/>
        </authorList>
    </citation>
    <scope>NUCLEOTIDE SEQUENCE [LARGE SCALE GENOMIC DNA]</scope>
    <source>
        <strain evidence="4 5">DSM 5707</strain>
    </source>
</reference>
<sequence>MKTLILISHPKFEDSGTQQFLKTSFYSLDDVKYQVIDELYSSSESGQIDVDKEQAAMTDFDRIVFQFPMYWYSSPASLKQFMDDVFTRNYVVANRSLKTKELGIVVTLGDSEADFQAGGKEQFTISELLRPFQAFANKSGMTYLKPFVVNQFGYKDPTEKEQLLVAYLQYLSAEMPLSLENREQWLVARLQATKEGKADDQVQAIDLVINSLEDQQATVESLKQDVKMIRDQEE</sequence>
<dbReference type="Gene3D" id="3.40.50.360">
    <property type="match status" value="1"/>
</dbReference>
<dbReference type="InterPro" id="IPR003680">
    <property type="entry name" value="Flavodoxin_fold"/>
</dbReference>
<dbReference type="PANTHER" id="PTHR47307">
    <property type="entry name" value="GLUTATHIONE-REGULATED POTASSIUM-EFFLUX SYSTEM ANCILLARY PROTEIN KEFG"/>
    <property type="match status" value="1"/>
</dbReference>
<feature type="coiled-coil region" evidence="2">
    <location>
        <begin position="205"/>
        <end position="232"/>
    </location>
</feature>
<dbReference type="Pfam" id="PF02525">
    <property type="entry name" value="Flavodoxin_2"/>
    <property type="match status" value="1"/>
</dbReference>
<dbReference type="GO" id="GO:0003955">
    <property type="term" value="F:NAD(P)H dehydrogenase (quinone) activity"/>
    <property type="evidence" value="ECO:0007669"/>
    <property type="project" value="TreeGrafter"/>
</dbReference>
<gene>
    <name evidence="4" type="ORF">FC51_GL002291</name>
</gene>
<evidence type="ECO:0000256" key="2">
    <source>
        <dbReference type="SAM" id="Coils"/>
    </source>
</evidence>
<dbReference type="InterPro" id="IPR029039">
    <property type="entry name" value="Flavoprotein-like_sf"/>
</dbReference>
<dbReference type="InterPro" id="IPR046980">
    <property type="entry name" value="KefG/KefF"/>
</dbReference>
<dbReference type="AlphaFoldDB" id="A0A0R1Z2V5"/>
<name>A0A0R1Z2V5_9LACO</name>
<evidence type="ECO:0000259" key="3">
    <source>
        <dbReference type="Pfam" id="PF02525"/>
    </source>
</evidence>
<evidence type="ECO:0000313" key="5">
    <source>
        <dbReference type="Proteomes" id="UP000051957"/>
    </source>
</evidence>
<feature type="domain" description="Flavodoxin-like fold" evidence="3">
    <location>
        <begin position="1"/>
        <end position="169"/>
    </location>
</feature>
<dbReference type="SUPFAM" id="SSF52218">
    <property type="entry name" value="Flavoproteins"/>
    <property type="match status" value="1"/>
</dbReference>
<keyword evidence="1" id="KW-0560">Oxidoreductase</keyword>